<dbReference type="InterPro" id="IPR033877">
    <property type="entry name" value="Frm2/Hbn1"/>
</dbReference>
<dbReference type="GO" id="GO:0016491">
    <property type="term" value="F:oxidoreductase activity"/>
    <property type="evidence" value="ECO:0007669"/>
    <property type="project" value="UniProtKB-KW"/>
</dbReference>
<proteinExistence type="predicted"/>
<dbReference type="PANTHER" id="PTHR43035:SF1">
    <property type="entry name" value="FATTY ACID REPRESSION MUTANT PROTEIN 2-RELATED"/>
    <property type="match status" value="1"/>
</dbReference>
<name>A0A0J0YS43_9NEIS</name>
<evidence type="ECO:0000313" key="6">
    <source>
        <dbReference type="Proteomes" id="UP000036027"/>
    </source>
</evidence>
<keyword evidence="3" id="KW-0560">Oxidoreductase</keyword>
<evidence type="ECO:0000259" key="4">
    <source>
        <dbReference type="Pfam" id="PF00881"/>
    </source>
</evidence>
<dbReference type="InterPro" id="IPR000415">
    <property type="entry name" value="Nitroreductase-like"/>
</dbReference>
<protein>
    <submittedName>
        <fullName evidence="5">Nitroreductase</fullName>
    </submittedName>
</protein>
<sequence length="201" mass="22485">MTYKDLQQAAESRRSVYALNKNLPLTNQGVTDIVEHAVLHTPSSFNSQSTRMVVLFGAEHEKLWELTEGALREVVPAERFEPTAQKMAMFKAAAGTVLFFEDQKVIRGLQEQFPSYADNFPVWGEHANAMNQYAVWTTLASADIGANLQHYNPLIDDAVAREWEIPKDWKLVAQMVFGGIAAPAAEKSFTPVNERVKVFGI</sequence>
<keyword evidence="2" id="KW-0963">Cytoplasm</keyword>
<comment type="caution">
    <text evidence="5">The sequence shown here is derived from an EMBL/GenBank/DDBJ whole genome shotgun (WGS) entry which is preliminary data.</text>
</comment>
<dbReference type="Proteomes" id="UP000036027">
    <property type="component" value="Unassembled WGS sequence"/>
</dbReference>
<dbReference type="PATRIC" id="fig|1470200.3.peg.2273"/>
<organism evidence="5 6">
    <name type="scientific">Neisseria arctica</name>
    <dbReference type="NCBI Taxonomy" id="1470200"/>
    <lineage>
        <taxon>Bacteria</taxon>
        <taxon>Pseudomonadati</taxon>
        <taxon>Pseudomonadota</taxon>
        <taxon>Betaproteobacteria</taxon>
        <taxon>Neisseriales</taxon>
        <taxon>Neisseriaceae</taxon>
        <taxon>Neisseria</taxon>
    </lineage>
</organism>
<dbReference type="RefSeq" id="WP_047760915.1">
    <property type="nucleotide sequence ID" value="NZ_CP091510.1"/>
</dbReference>
<dbReference type="OrthoDB" id="9810617at2"/>
<dbReference type="FunFam" id="3.40.109.10:FF:000001">
    <property type="entry name" value="Nitroreductase family"/>
    <property type="match status" value="1"/>
</dbReference>
<dbReference type="Gene3D" id="3.40.109.10">
    <property type="entry name" value="NADH Oxidase"/>
    <property type="match status" value="1"/>
</dbReference>
<feature type="domain" description="Nitroreductase" evidence="4">
    <location>
        <begin position="11"/>
        <end position="178"/>
    </location>
</feature>
<dbReference type="GO" id="GO:0005737">
    <property type="term" value="C:cytoplasm"/>
    <property type="evidence" value="ECO:0007669"/>
    <property type="project" value="UniProtKB-SubCell"/>
</dbReference>
<dbReference type="PANTHER" id="PTHR43035">
    <property type="entry name" value="FATTY ACID REPRESSION MUTANT PROTEIN 2-RELATED"/>
    <property type="match status" value="1"/>
</dbReference>
<dbReference type="SUPFAM" id="SSF55469">
    <property type="entry name" value="FMN-dependent nitroreductase-like"/>
    <property type="match status" value="1"/>
</dbReference>
<dbReference type="EMBL" id="JTDO01000007">
    <property type="protein sequence ID" value="KLT72939.1"/>
    <property type="molecule type" value="Genomic_DNA"/>
</dbReference>
<evidence type="ECO:0000256" key="1">
    <source>
        <dbReference type="ARBA" id="ARBA00004496"/>
    </source>
</evidence>
<dbReference type="CDD" id="cd02140">
    <property type="entry name" value="Frm2-like"/>
    <property type="match status" value="1"/>
</dbReference>
<dbReference type="AlphaFoldDB" id="A0A0J0YS43"/>
<reference evidence="5 6" key="1">
    <citation type="submission" date="2014-11" db="EMBL/GenBank/DDBJ databases">
        <title>Genome of a novel goose pathogen.</title>
        <authorList>
            <person name="Hansen C.M."/>
            <person name="Hueffer K."/>
            <person name="Choi S.C."/>
        </authorList>
    </citation>
    <scope>NUCLEOTIDE SEQUENCE [LARGE SCALE GENOMIC DNA]</scope>
    <source>
        <strain evidence="5 6">KH1503</strain>
    </source>
</reference>
<comment type="subcellular location">
    <subcellularLocation>
        <location evidence="1">Cytoplasm</location>
    </subcellularLocation>
</comment>
<dbReference type="Pfam" id="PF00881">
    <property type="entry name" value="Nitroreductase"/>
    <property type="match status" value="1"/>
</dbReference>
<keyword evidence="6" id="KW-1185">Reference proteome</keyword>
<evidence type="ECO:0000256" key="2">
    <source>
        <dbReference type="ARBA" id="ARBA00022490"/>
    </source>
</evidence>
<dbReference type="InterPro" id="IPR029479">
    <property type="entry name" value="Nitroreductase"/>
</dbReference>
<dbReference type="GO" id="GO:0034599">
    <property type="term" value="P:cellular response to oxidative stress"/>
    <property type="evidence" value="ECO:0007669"/>
    <property type="project" value="InterPro"/>
</dbReference>
<evidence type="ECO:0000256" key="3">
    <source>
        <dbReference type="ARBA" id="ARBA00023002"/>
    </source>
</evidence>
<gene>
    <name evidence="5" type="ORF">PL75_05455</name>
</gene>
<evidence type="ECO:0000313" key="5">
    <source>
        <dbReference type="EMBL" id="KLT72939.1"/>
    </source>
</evidence>
<accession>A0A0J0YS43</accession>